<feature type="non-terminal residue" evidence="1">
    <location>
        <position position="125"/>
    </location>
</feature>
<dbReference type="Proteomes" id="UP001152795">
    <property type="component" value="Unassembled WGS sequence"/>
</dbReference>
<reference evidence="1" key="1">
    <citation type="submission" date="2020-04" db="EMBL/GenBank/DDBJ databases">
        <authorList>
            <person name="Alioto T."/>
            <person name="Alioto T."/>
            <person name="Gomez Garrido J."/>
        </authorList>
    </citation>
    <scope>NUCLEOTIDE SEQUENCE</scope>
    <source>
        <strain evidence="1">A484AB</strain>
    </source>
</reference>
<sequence>MKRSNLIALELRLSRTVWDAVYEAEDVDDKVSIFNGVISQGLDGCMPLKSIRLHPTDKPWMTPNIKAKIKLRQRAFTRGNMSQYNLLSAQVDMIRKAKSNYYQNKAKTFRTSDPAKWYKQFIICP</sequence>
<evidence type="ECO:0000313" key="1">
    <source>
        <dbReference type="EMBL" id="CAB4023786.1"/>
    </source>
</evidence>
<accession>A0A6S7IWM4</accession>
<proteinExistence type="predicted"/>
<keyword evidence="2" id="KW-1185">Reference proteome</keyword>
<dbReference type="EMBL" id="CACRXK020012681">
    <property type="protein sequence ID" value="CAB4023786.1"/>
    <property type="molecule type" value="Genomic_DNA"/>
</dbReference>
<dbReference type="PANTHER" id="PTHR47510">
    <property type="entry name" value="REVERSE TRANSCRIPTASE DOMAIN-CONTAINING PROTEIN"/>
    <property type="match status" value="1"/>
</dbReference>
<dbReference type="PANTHER" id="PTHR47510:SF3">
    <property type="entry name" value="ENDO_EXONUCLEASE_PHOSPHATASE DOMAIN-CONTAINING PROTEIN"/>
    <property type="match status" value="1"/>
</dbReference>
<organism evidence="1 2">
    <name type="scientific">Paramuricea clavata</name>
    <name type="common">Red gorgonian</name>
    <name type="synonym">Violescent sea-whip</name>
    <dbReference type="NCBI Taxonomy" id="317549"/>
    <lineage>
        <taxon>Eukaryota</taxon>
        <taxon>Metazoa</taxon>
        <taxon>Cnidaria</taxon>
        <taxon>Anthozoa</taxon>
        <taxon>Octocorallia</taxon>
        <taxon>Malacalcyonacea</taxon>
        <taxon>Plexauridae</taxon>
        <taxon>Paramuricea</taxon>
    </lineage>
</organism>
<name>A0A6S7IWM4_PARCT</name>
<protein>
    <submittedName>
        <fullName evidence="1">Uncharacterized protein</fullName>
    </submittedName>
</protein>
<gene>
    <name evidence="1" type="ORF">PACLA_8A014309</name>
</gene>
<dbReference type="OrthoDB" id="5987571at2759"/>
<comment type="caution">
    <text evidence="1">The sequence shown here is derived from an EMBL/GenBank/DDBJ whole genome shotgun (WGS) entry which is preliminary data.</text>
</comment>
<evidence type="ECO:0000313" key="2">
    <source>
        <dbReference type="Proteomes" id="UP001152795"/>
    </source>
</evidence>
<dbReference type="AlphaFoldDB" id="A0A6S7IWM4"/>